<reference evidence="3" key="1">
    <citation type="submission" date="2017-08" db="EMBL/GenBank/DDBJ databases">
        <title>USMARCv1.0.</title>
        <authorList>
            <person name="Hannum G.I."/>
            <person name="Koren S."/>
            <person name="Schroeder S.G."/>
            <person name="Chin S.C."/>
            <person name="Nonneman D.J."/>
            <person name="Becker S.A."/>
            <person name="Rosen B.D."/>
            <person name="Bickhart D.M."/>
            <person name="Putnam N.H."/>
            <person name="Green R.E."/>
            <person name="Tuggle C.K."/>
            <person name="Liu H."/>
            <person name="Rohrer G.A."/>
            <person name="Warr A."/>
            <person name="Hall R."/>
            <person name="Kim K."/>
            <person name="Hume D.A."/>
            <person name="Talbot R."/>
            <person name="Chow W."/>
            <person name="Howe K."/>
            <person name="Schwartz A.S."/>
            <person name="Watson M."/>
            <person name="Archibald A.L."/>
            <person name="Phillippy A.M."/>
            <person name="Smith T.P.L."/>
        </authorList>
    </citation>
    <scope>NUCLEOTIDE SEQUENCE [LARGE SCALE GENOMIC DNA]</scope>
</reference>
<keyword evidence="1" id="KW-0175">Coiled coil</keyword>
<evidence type="ECO:0000256" key="1">
    <source>
        <dbReference type="SAM" id="Coils"/>
    </source>
</evidence>
<dbReference type="InterPro" id="IPR055306">
    <property type="entry name" value="NBPF"/>
</dbReference>
<reference evidence="2" key="2">
    <citation type="submission" date="2025-08" db="UniProtKB">
        <authorList>
            <consortium name="Ensembl"/>
        </authorList>
    </citation>
    <scope>IDENTIFICATION</scope>
</reference>
<dbReference type="Proteomes" id="UP000314985">
    <property type="component" value="Unassembled WGS sequence"/>
</dbReference>
<dbReference type="PANTHER" id="PTHR14199">
    <property type="entry name" value="NEUROBLASTOMA BREAKPOINT FAMILY MEMBER 6-LIKE PROTEIN"/>
    <property type="match status" value="1"/>
</dbReference>
<sequence>MAVSLGPSSDLRAQHKLMRENQELQRQLAQSKQDFRDLREKFLVSKAAAYSLANQLQKYQCEGDRDIIESVLGEKLEFKLVKLAEDPAELDVLIHAQARELTQLRQKVKEGRDDCVCLVPQDGNSVPSFDTLSRASGNISLTIGCFHIVCINDPCKDEAKDGAI</sequence>
<dbReference type="PANTHER" id="PTHR14199:SF29">
    <property type="entry name" value="NEUROBLASTOMA BREAKPOINT FAMILY MEMBER 4-RELATED"/>
    <property type="match status" value="1"/>
</dbReference>
<accession>A0A4X1SIH3</accession>
<name>A0A4X1SIH3_PIG</name>
<dbReference type="Ensembl" id="ENSSSCT00070002561.1">
    <property type="protein sequence ID" value="ENSSSCP00070002134.1"/>
    <property type="gene ID" value="ENSSSCG00070001369.1"/>
</dbReference>
<evidence type="ECO:0000313" key="2">
    <source>
        <dbReference type="Ensembl" id="ENSSSCP00070002134.1"/>
    </source>
</evidence>
<dbReference type="AlphaFoldDB" id="A0A4X1SIH3"/>
<feature type="coiled-coil region" evidence="1">
    <location>
        <begin position="14"/>
        <end position="41"/>
    </location>
</feature>
<evidence type="ECO:0000313" key="3">
    <source>
        <dbReference type="Proteomes" id="UP000314985"/>
    </source>
</evidence>
<organism evidence="2 3">
    <name type="scientific">Sus scrofa</name>
    <name type="common">Pig</name>
    <dbReference type="NCBI Taxonomy" id="9823"/>
    <lineage>
        <taxon>Eukaryota</taxon>
        <taxon>Metazoa</taxon>
        <taxon>Chordata</taxon>
        <taxon>Craniata</taxon>
        <taxon>Vertebrata</taxon>
        <taxon>Euteleostomi</taxon>
        <taxon>Mammalia</taxon>
        <taxon>Eutheria</taxon>
        <taxon>Laurasiatheria</taxon>
        <taxon>Artiodactyla</taxon>
        <taxon>Suina</taxon>
        <taxon>Suidae</taxon>
        <taxon>Sus</taxon>
    </lineage>
</organism>
<proteinExistence type="predicted"/>
<evidence type="ECO:0008006" key="4">
    <source>
        <dbReference type="Google" id="ProtNLM"/>
    </source>
</evidence>
<protein>
    <recommendedName>
        <fullName evidence="4">Neuroblastoma breakpoint family member 5</fullName>
    </recommendedName>
</protein>